<dbReference type="InterPro" id="IPR011528">
    <property type="entry name" value="NERD"/>
</dbReference>
<sequence length="341" mass="39286">MLMILKPCTIPPIIPRLEALIRGLPSDSPTLPEILQEYSSKMRGYKGEKSLVFYLSQLSMKKYDIIHDLRLFDGEYYFQIDILILCTSFFLVLEVKNRGGEIIFERNFNQTTLKQNNKRTRIKNPVLQAKTQARKLRKWLEDRNHPVPPTMYLFVNSKEETVIITDTNNYEINRNICNSEGLLGKIELIENSCQERMEAKDLKKITGLLLANHVPDDPDILEKFKISPKELLSGVRCPNCHTRPMIYQRGIWYCRDCGKKSKDTHVQLINDYFLLIKPTITNAELCALLHISSRKVAYTILTSMNLPFNGANKGRVYYAPTSPSTFRNPANLPLNKAPCTK</sequence>
<dbReference type="Pfam" id="PF08378">
    <property type="entry name" value="NERD"/>
    <property type="match status" value="1"/>
</dbReference>
<dbReference type="AlphaFoldDB" id="A0A4R5VXB6"/>
<dbReference type="EMBL" id="SMYO01000002">
    <property type="protein sequence ID" value="TDK64025.1"/>
    <property type="molecule type" value="Genomic_DNA"/>
</dbReference>
<feature type="domain" description="NERD" evidence="1">
    <location>
        <begin position="43"/>
        <end position="159"/>
    </location>
</feature>
<reference evidence="2 3" key="1">
    <citation type="submission" date="2019-03" db="EMBL/GenBank/DDBJ databases">
        <title>Bacillus niacini sp. nov. a Nicotinate-Metabolizing Mesophile Isolated from Soil.</title>
        <authorList>
            <person name="Zhang G."/>
        </authorList>
    </citation>
    <scope>NUCLEOTIDE SEQUENCE [LARGE SCALE GENOMIC DNA]</scope>
    <source>
        <strain evidence="2 3">WN066</strain>
    </source>
</reference>
<name>A0A4R5VXB6_9BACI</name>
<organism evidence="2 3">
    <name type="scientific">Bacillus salipaludis</name>
    <dbReference type="NCBI Taxonomy" id="2547811"/>
    <lineage>
        <taxon>Bacteria</taxon>
        <taxon>Bacillati</taxon>
        <taxon>Bacillota</taxon>
        <taxon>Bacilli</taxon>
        <taxon>Bacillales</taxon>
        <taxon>Bacillaceae</taxon>
        <taxon>Bacillus</taxon>
    </lineage>
</organism>
<proteinExistence type="predicted"/>
<dbReference type="PROSITE" id="PS50965">
    <property type="entry name" value="NERD"/>
    <property type="match status" value="1"/>
</dbReference>
<evidence type="ECO:0000313" key="3">
    <source>
        <dbReference type="Proteomes" id="UP000295132"/>
    </source>
</evidence>
<protein>
    <submittedName>
        <fullName evidence="2">NERD domain-containing protein</fullName>
    </submittedName>
</protein>
<accession>A0A4R5VXB6</accession>
<evidence type="ECO:0000259" key="1">
    <source>
        <dbReference type="PROSITE" id="PS50965"/>
    </source>
</evidence>
<comment type="caution">
    <text evidence="2">The sequence shown here is derived from an EMBL/GenBank/DDBJ whole genome shotgun (WGS) entry which is preliminary data.</text>
</comment>
<evidence type="ECO:0000313" key="2">
    <source>
        <dbReference type="EMBL" id="TDK64025.1"/>
    </source>
</evidence>
<gene>
    <name evidence="2" type="ORF">E2K98_03930</name>
</gene>
<dbReference type="Proteomes" id="UP000295132">
    <property type="component" value="Unassembled WGS sequence"/>
</dbReference>